<feature type="region of interest" description="Disordered" evidence="1">
    <location>
        <begin position="1"/>
        <end position="78"/>
    </location>
</feature>
<gene>
    <name evidence="2" type="ORF">SAMN05661093_04830</name>
</gene>
<evidence type="ECO:0000313" key="2">
    <source>
        <dbReference type="EMBL" id="SMD11718.1"/>
    </source>
</evidence>
<reference evidence="2 3" key="1">
    <citation type="submission" date="2017-04" db="EMBL/GenBank/DDBJ databases">
        <authorList>
            <person name="Afonso C.L."/>
            <person name="Miller P.J."/>
            <person name="Scott M.A."/>
            <person name="Spackman E."/>
            <person name="Goraichik I."/>
            <person name="Dimitrov K.M."/>
            <person name="Suarez D.L."/>
            <person name="Swayne D.E."/>
        </authorList>
    </citation>
    <scope>NUCLEOTIDE SEQUENCE [LARGE SCALE GENOMIC DNA]</scope>
    <source>
        <strain evidence="2 3">DSM 43828</strain>
    </source>
</reference>
<organism evidence="2 3">
    <name type="scientific">Kibdelosporangium aridum</name>
    <dbReference type="NCBI Taxonomy" id="2030"/>
    <lineage>
        <taxon>Bacteria</taxon>
        <taxon>Bacillati</taxon>
        <taxon>Actinomycetota</taxon>
        <taxon>Actinomycetes</taxon>
        <taxon>Pseudonocardiales</taxon>
        <taxon>Pseudonocardiaceae</taxon>
        <taxon>Kibdelosporangium</taxon>
    </lineage>
</organism>
<feature type="compositionally biased region" description="Polar residues" evidence="1">
    <location>
        <begin position="41"/>
        <end position="51"/>
    </location>
</feature>
<name>A0A1W2ERH5_KIBAR</name>
<dbReference type="EMBL" id="FWXV01000003">
    <property type="protein sequence ID" value="SMD11718.1"/>
    <property type="molecule type" value="Genomic_DNA"/>
</dbReference>
<feature type="region of interest" description="Disordered" evidence="1">
    <location>
        <begin position="108"/>
        <end position="175"/>
    </location>
</feature>
<sequence length="219" mass="23648">MKGTRPNRAREGNPREWARPREPGPGNPAKEAQPREPAQEPGQSVWNRSQTPPFPSPPARGTPDSRLLQGKCGVGELGAGACGQLATVDNRCPRYSWWPSSVGPSAYAGIRGPEAAPGEEPSSPRRNKPEDGPRHTNRRHRCDDPGDAPGLNRQKRQTPRIGPRAPSRHANRETSGRVFGQIAQCLRQEPSCLTHCAFGIPVSDGKQQTTVVDLAGVGL</sequence>
<evidence type="ECO:0000313" key="3">
    <source>
        <dbReference type="Proteomes" id="UP000192674"/>
    </source>
</evidence>
<evidence type="ECO:0000256" key="1">
    <source>
        <dbReference type="SAM" id="MobiDB-lite"/>
    </source>
</evidence>
<feature type="compositionally biased region" description="Low complexity" evidence="1">
    <location>
        <begin position="111"/>
        <end position="121"/>
    </location>
</feature>
<dbReference type="AlphaFoldDB" id="A0A1W2ERH5"/>
<dbReference type="Proteomes" id="UP000192674">
    <property type="component" value="Unassembled WGS sequence"/>
</dbReference>
<keyword evidence="3" id="KW-1185">Reference proteome</keyword>
<feature type="compositionally biased region" description="Basic and acidic residues" evidence="1">
    <location>
        <begin position="8"/>
        <end position="22"/>
    </location>
</feature>
<proteinExistence type="predicted"/>
<accession>A0A1W2ERH5</accession>
<protein>
    <submittedName>
        <fullName evidence="2">Uncharacterized protein</fullName>
    </submittedName>
</protein>